<comment type="caution">
    <text evidence="2">The sequence shown here is derived from an EMBL/GenBank/DDBJ whole genome shotgun (WGS) entry which is preliminary data.</text>
</comment>
<dbReference type="SUPFAM" id="SSF55073">
    <property type="entry name" value="Nucleotide cyclase"/>
    <property type="match status" value="1"/>
</dbReference>
<organism evidence="2 3">
    <name type="scientific">Shimia abyssi</name>
    <dbReference type="NCBI Taxonomy" id="1662395"/>
    <lineage>
        <taxon>Bacteria</taxon>
        <taxon>Pseudomonadati</taxon>
        <taxon>Pseudomonadota</taxon>
        <taxon>Alphaproteobacteria</taxon>
        <taxon>Rhodobacterales</taxon>
        <taxon>Roseobacteraceae</taxon>
    </lineage>
</organism>
<dbReference type="AlphaFoldDB" id="A0A2P8FFF5"/>
<accession>A0A2P8FFF5</accession>
<dbReference type="PROSITE" id="PS50125">
    <property type="entry name" value="GUANYLATE_CYCLASE_2"/>
    <property type="match status" value="1"/>
</dbReference>
<dbReference type="InterPro" id="IPR050697">
    <property type="entry name" value="Adenylyl/Guanylyl_Cyclase_3/4"/>
</dbReference>
<name>A0A2P8FFF5_9RHOB</name>
<dbReference type="OrthoDB" id="4565346at2"/>
<dbReference type="GO" id="GO:0004016">
    <property type="term" value="F:adenylate cyclase activity"/>
    <property type="evidence" value="ECO:0007669"/>
    <property type="project" value="UniProtKB-ARBA"/>
</dbReference>
<dbReference type="PANTHER" id="PTHR43081:SF11">
    <property type="entry name" value="BLR2264 PROTEIN"/>
    <property type="match status" value="1"/>
</dbReference>
<dbReference type="EMBL" id="PYGJ01000003">
    <property type="protein sequence ID" value="PSL20450.1"/>
    <property type="molecule type" value="Genomic_DNA"/>
</dbReference>
<evidence type="ECO:0000313" key="3">
    <source>
        <dbReference type="Proteomes" id="UP000240418"/>
    </source>
</evidence>
<dbReference type="RefSeq" id="WP_106607684.1">
    <property type="nucleotide sequence ID" value="NZ_PYGJ01000003.1"/>
</dbReference>
<proteinExistence type="predicted"/>
<reference evidence="2 3" key="1">
    <citation type="submission" date="2018-03" db="EMBL/GenBank/DDBJ databases">
        <title>Genomic Encyclopedia of Archaeal and Bacterial Type Strains, Phase II (KMG-II): from individual species to whole genera.</title>
        <authorList>
            <person name="Goeker M."/>
        </authorList>
    </citation>
    <scope>NUCLEOTIDE SEQUENCE [LARGE SCALE GENOMIC DNA]</scope>
    <source>
        <strain evidence="2 3">DSM 100673</strain>
    </source>
</reference>
<gene>
    <name evidence="2" type="ORF">CLV88_10392</name>
</gene>
<keyword evidence="3" id="KW-1185">Reference proteome</keyword>
<evidence type="ECO:0000313" key="2">
    <source>
        <dbReference type="EMBL" id="PSL20450.1"/>
    </source>
</evidence>
<feature type="domain" description="Guanylate cyclase" evidence="1">
    <location>
        <begin position="211"/>
        <end position="342"/>
    </location>
</feature>
<evidence type="ECO:0000259" key="1">
    <source>
        <dbReference type="PROSITE" id="PS50125"/>
    </source>
</evidence>
<protein>
    <submittedName>
        <fullName evidence="2">Adenylate cyclase</fullName>
    </submittedName>
</protein>
<dbReference type="Proteomes" id="UP000240418">
    <property type="component" value="Unassembled WGS sequence"/>
</dbReference>
<dbReference type="Gene3D" id="3.30.70.1230">
    <property type="entry name" value="Nucleotide cyclase"/>
    <property type="match status" value="1"/>
</dbReference>
<dbReference type="InterPro" id="IPR029787">
    <property type="entry name" value="Nucleotide_cyclase"/>
</dbReference>
<dbReference type="CDD" id="cd07302">
    <property type="entry name" value="CHD"/>
    <property type="match status" value="1"/>
</dbReference>
<dbReference type="PANTHER" id="PTHR43081">
    <property type="entry name" value="ADENYLATE CYCLASE, TERMINAL-DIFFERENTIATION SPECIFIC-RELATED"/>
    <property type="match status" value="1"/>
</dbReference>
<sequence>MNAKSLSQHDLNTWLITEGRLIGDPEAVVREYCERLVIMGVPLVRVRVAQSYSNPILSAWGIIWTPETTHKYVIRATVLNTSAWKGSPFEHISTKGTSLRKRIMDLDLSQEHSLYSELAEDGATDFFVIPLRYSNGTVQGASLTTNCATGFTDDQLDLVEGTRHALAAAMEPISMRESRQSLLRTYLGEAPATEIGHGHIRRGEHRSVSAAILVADLRGFTAKSESWPEAKLLNHMGDYFEIIVDAVRANGGDVLKFMGDGVLAIFAQESAAQACAAAVAASRDSLDRLAKFNQSATKENREQIDFVLSADFGRLTFGNIGSPDRLDYTVVGPPVNIASRLQGLCKTLGHKALFTSHVAEHAPQLGQSIGQHPIRCVHNPIELFQI</sequence>
<dbReference type="InterPro" id="IPR001054">
    <property type="entry name" value="A/G_cyclase"/>
</dbReference>
<dbReference type="GO" id="GO:0035556">
    <property type="term" value="P:intracellular signal transduction"/>
    <property type="evidence" value="ECO:0007669"/>
    <property type="project" value="InterPro"/>
</dbReference>
<dbReference type="GO" id="GO:0006171">
    <property type="term" value="P:cAMP biosynthetic process"/>
    <property type="evidence" value="ECO:0007669"/>
    <property type="project" value="TreeGrafter"/>
</dbReference>